<dbReference type="STRING" id="1121899.GCA_000430025_01617"/>
<dbReference type="Proteomes" id="UP000030121">
    <property type="component" value="Unassembled WGS sequence"/>
</dbReference>
<dbReference type="eggNOG" id="COG3291">
    <property type="taxonomic scope" value="Bacteria"/>
</dbReference>
<dbReference type="SUPFAM" id="SSF49265">
    <property type="entry name" value="Fibronectin type III"/>
    <property type="match status" value="1"/>
</dbReference>
<gene>
    <name evidence="4" type="ORF">Q764_02470</name>
</gene>
<dbReference type="NCBIfam" id="TIGR04183">
    <property type="entry name" value="Por_Secre_tail"/>
    <property type="match status" value="1"/>
</dbReference>
<dbReference type="InterPro" id="IPR036179">
    <property type="entry name" value="Ig-like_dom_sf"/>
</dbReference>
<feature type="signal peptide" evidence="2">
    <location>
        <begin position="1"/>
        <end position="20"/>
    </location>
</feature>
<evidence type="ECO:0000259" key="3">
    <source>
        <dbReference type="PROSITE" id="PS50853"/>
    </source>
</evidence>
<dbReference type="Pfam" id="PF18962">
    <property type="entry name" value="Por_Secre_tail"/>
    <property type="match status" value="1"/>
</dbReference>
<dbReference type="AlphaFoldDB" id="A0A0A2MFQ1"/>
<dbReference type="InterPro" id="IPR026444">
    <property type="entry name" value="Secre_tail"/>
</dbReference>
<evidence type="ECO:0000256" key="1">
    <source>
        <dbReference type="ARBA" id="ARBA00022729"/>
    </source>
</evidence>
<dbReference type="eggNOG" id="COG4886">
    <property type="taxonomic scope" value="Bacteria"/>
</dbReference>
<dbReference type="EMBL" id="JRLW01000002">
    <property type="protein sequence ID" value="KGO90436.1"/>
    <property type="molecule type" value="Genomic_DNA"/>
</dbReference>
<dbReference type="InterPro" id="IPR055353">
    <property type="entry name" value="DUF7619"/>
</dbReference>
<feature type="chain" id="PRO_5001992277" description="Fibronectin type-III domain-containing protein" evidence="2">
    <location>
        <begin position="21"/>
        <end position="821"/>
    </location>
</feature>
<dbReference type="InterPro" id="IPR013783">
    <property type="entry name" value="Ig-like_fold"/>
</dbReference>
<dbReference type="PROSITE" id="PS50853">
    <property type="entry name" value="FN3"/>
    <property type="match status" value="1"/>
</dbReference>
<dbReference type="InterPro" id="IPR036116">
    <property type="entry name" value="FN3_sf"/>
</dbReference>
<keyword evidence="5" id="KW-1185">Reference proteome</keyword>
<dbReference type="NCBIfam" id="TIGR01451">
    <property type="entry name" value="B_ant_repeat"/>
    <property type="match status" value="1"/>
</dbReference>
<proteinExistence type="predicted"/>
<sequence length="821" mass="87335">MMKKYFYALALLISVCNSFGQTCTTPTALTVNNITPTAATLSWNLGNSETQWEVLVLPANATEPDNSAIGGLTTNTNTGFVINTLSPCTPYKFYVRAVCAPGETSNWSQPIGFNTISSGFSCNVTSNTLTINGAPNSTYTYSIDGGISQTVVVGSVGTVNITLPQLAPGTHNVMVWENFPQLACTCTSTFTVPESPYFATIFATQDIPTSALMAEVTGGTPPYSYQWSLNGAPIGGATSQIINILGLPGGVYQVTVTDAIGQTTSSTFIVQEAYVVASMDTLTVYPGSNGIATSATSVLSNDYLNGSLITPNNQANIILTPINLPSGFSINPNGTVSVLPGTAPGTYTLTYQICIVQSPNACSVGTVVVTVANEGFLLNAFVDTNNNGIQDNGESNFTQGTFSYALNGGTTNTVTTSGGSYYLQESNPANSYHFSYAVQPEFSAYHTVNPASYNNVQYVAGSGVIVYNFPVTVLPYADVAVTVLPYGAPPRPGFNYTNMIVYQNNGNLPIASGTITFTKDNAVTLTNTTPSGVTTTANGFTYDFVNLLPGESRSIMATMLVPTIPTVNLGGILTNNATATNVVADVNANNNQHSLTQVIVGSYDPNDKTESHGDRIVHATFGSNDYLTYTIQFENTGTYYAENVRISDVLDAKLDETTVKMMDASHAYNLVQTGTALTWNMNGIDLLPAGKGHVTFQIKPKAGYAIGDIIPNTASIYFDFNPAIVTNTFTTEFVSTMSVSEFNDNTFVAYPNPANGLITVRSKNNTPIETITLHDVLGKTVGKQHFTNTNATMDVSNLRSGIYFLTVEADNQKNTIKIVKQ</sequence>
<accession>A0A0A2MFQ1</accession>
<protein>
    <recommendedName>
        <fullName evidence="3">Fibronectin type-III domain-containing protein</fullName>
    </recommendedName>
</protein>
<keyword evidence="1 2" id="KW-0732">Signal</keyword>
<dbReference type="OrthoDB" id="1110367at2"/>
<dbReference type="InterPro" id="IPR047589">
    <property type="entry name" value="DUF11_rpt"/>
</dbReference>
<evidence type="ECO:0000256" key="2">
    <source>
        <dbReference type="SAM" id="SignalP"/>
    </source>
</evidence>
<organism evidence="4 5">
    <name type="scientific">Flavobacterium suncheonense GH29-5 = DSM 17707</name>
    <dbReference type="NCBI Taxonomy" id="1121899"/>
    <lineage>
        <taxon>Bacteria</taxon>
        <taxon>Pseudomonadati</taxon>
        <taxon>Bacteroidota</taxon>
        <taxon>Flavobacteriia</taxon>
        <taxon>Flavobacteriales</taxon>
        <taxon>Flavobacteriaceae</taxon>
        <taxon>Flavobacterium</taxon>
    </lineage>
</organism>
<dbReference type="CDD" id="cd00063">
    <property type="entry name" value="FN3"/>
    <property type="match status" value="1"/>
</dbReference>
<comment type="caution">
    <text evidence="4">The sequence shown here is derived from an EMBL/GenBank/DDBJ whole genome shotgun (WGS) entry which is preliminary data.</text>
</comment>
<dbReference type="SUPFAM" id="SSF48726">
    <property type="entry name" value="Immunoglobulin"/>
    <property type="match status" value="1"/>
</dbReference>
<dbReference type="SMART" id="SM00060">
    <property type="entry name" value="FN3"/>
    <property type="match status" value="1"/>
</dbReference>
<dbReference type="Pfam" id="PF24595">
    <property type="entry name" value="DUF7619"/>
    <property type="match status" value="1"/>
</dbReference>
<dbReference type="RefSeq" id="WP_026980070.1">
    <property type="nucleotide sequence ID" value="NZ_AUCZ01000007.1"/>
</dbReference>
<evidence type="ECO:0000313" key="5">
    <source>
        <dbReference type="Proteomes" id="UP000030121"/>
    </source>
</evidence>
<dbReference type="Pfam" id="PF00041">
    <property type="entry name" value="fn3"/>
    <property type="match status" value="1"/>
</dbReference>
<dbReference type="eggNOG" id="COG5184">
    <property type="taxonomic scope" value="Bacteria"/>
</dbReference>
<reference evidence="4 5" key="1">
    <citation type="submission" date="2013-09" db="EMBL/GenBank/DDBJ databases">
        <authorList>
            <person name="Zeng Z."/>
            <person name="Chen C."/>
        </authorList>
    </citation>
    <scope>NUCLEOTIDE SEQUENCE [LARGE SCALE GENOMIC DNA]</scope>
    <source>
        <strain evidence="4 5">GH29-5</strain>
    </source>
</reference>
<dbReference type="Gene3D" id="2.60.40.740">
    <property type="match status" value="1"/>
</dbReference>
<feature type="domain" description="Fibronectin type-III" evidence="3">
    <location>
        <begin position="25"/>
        <end position="118"/>
    </location>
</feature>
<dbReference type="Gene3D" id="2.60.40.10">
    <property type="entry name" value="Immunoglobulins"/>
    <property type="match status" value="2"/>
</dbReference>
<name>A0A0A2MFQ1_9FLAO</name>
<evidence type="ECO:0000313" key="4">
    <source>
        <dbReference type="EMBL" id="KGO90436.1"/>
    </source>
</evidence>
<dbReference type="InterPro" id="IPR003961">
    <property type="entry name" value="FN3_dom"/>
</dbReference>